<dbReference type="EMBL" id="FNWL01000001">
    <property type="protein sequence ID" value="SEH11538.1"/>
    <property type="molecule type" value="Genomic_DNA"/>
</dbReference>
<dbReference type="PROSITE" id="PS51737">
    <property type="entry name" value="RECOMBINASE_DNA_BIND"/>
    <property type="match status" value="1"/>
</dbReference>
<dbReference type="Gene3D" id="3.40.50.1390">
    <property type="entry name" value="Resolvase, N-terminal catalytic domain"/>
    <property type="match status" value="1"/>
</dbReference>
<dbReference type="InterPro" id="IPR038109">
    <property type="entry name" value="DNA_bind_recomb_sf"/>
</dbReference>
<keyword evidence="7" id="KW-1185">Reference proteome</keyword>
<dbReference type="AlphaFoldDB" id="A0A1H6FN33"/>
<dbReference type="PANTHER" id="PTHR30461">
    <property type="entry name" value="DNA-INVERTASE FROM LAMBDOID PROPHAGE"/>
    <property type="match status" value="1"/>
</dbReference>
<evidence type="ECO:0000256" key="1">
    <source>
        <dbReference type="ARBA" id="ARBA00023125"/>
    </source>
</evidence>
<evidence type="ECO:0000313" key="6">
    <source>
        <dbReference type="EMBL" id="SEH11538.1"/>
    </source>
</evidence>
<dbReference type="SUPFAM" id="SSF53041">
    <property type="entry name" value="Resolvase-like"/>
    <property type="match status" value="1"/>
</dbReference>
<dbReference type="InterPro" id="IPR050639">
    <property type="entry name" value="SSR_resolvase"/>
</dbReference>
<feature type="compositionally biased region" description="Polar residues" evidence="3">
    <location>
        <begin position="81"/>
        <end position="99"/>
    </location>
</feature>
<evidence type="ECO:0000259" key="4">
    <source>
        <dbReference type="PROSITE" id="PS51736"/>
    </source>
</evidence>
<dbReference type="InterPro" id="IPR006119">
    <property type="entry name" value="Resolv_N"/>
</dbReference>
<dbReference type="GO" id="GO:0000150">
    <property type="term" value="F:DNA strand exchange activity"/>
    <property type="evidence" value="ECO:0007669"/>
    <property type="project" value="InterPro"/>
</dbReference>
<dbReference type="SMART" id="SM00857">
    <property type="entry name" value="Resolvase"/>
    <property type="match status" value="1"/>
</dbReference>
<evidence type="ECO:0000256" key="3">
    <source>
        <dbReference type="SAM" id="MobiDB-lite"/>
    </source>
</evidence>
<evidence type="ECO:0000259" key="5">
    <source>
        <dbReference type="PROSITE" id="PS51737"/>
    </source>
</evidence>
<dbReference type="GO" id="GO:0003677">
    <property type="term" value="F:DNA binding"/>
    <property type="evidence" value="ECO:0007669"/>
    <property type="project" value="UniProtKB-KW"/>
</dbReference>
<evidence type="ECO:0000313" key="7">
    <source>
        <dbReference type="Proteomes" id="UP000199112"/>
    </source>
</evidence>
<dbReference type="CDD" id="cd00338">
    <property type="entry name" value="Ser_Recombinase"/>
    <property type="match status" value="1"/>
</dbReference>
<dbReference type="InterPro" id="IPR011109">
    <property type="entry name" value="DNA_bind_recombinase_dom"/>
</dbReference>
<dbReference type="PROSITE" id="PS51736">
    <property type="entry name" value="RECOMBINASES_3"/>
    <property type="match status" value="1"/>
</dbReference>
<gene>
    <name evidence="6" type="ORF">SAMN04487967_0397</name>
</gene>
<feature type="domain" description="Resolvase/invertase-type recombinase catalytic" evidence="4">
    <location>
        <begin position="130"/>
        <end position="284"/>
    </location>
</feature>
<sequence>MKAGWLIDSAPRRSALTDYLDCPHTEIKDCIRYAFDRRIQSFISALASNLSQGGFVVVPVVGSSLLLTSSEGSLWDYARNSPDTQSDGDSTQPVSQSGTSHHDSGEVENGSEPAGGSSGDETEIDEAEKCVLIYVRVSSNEQKEDGRSLESQEDELTSIVDANPNMRTYMQEPIRDEGKTGTNFEREGIQRVAELAHNDEVTHLFVDTIDRIGRSVAETIMFIKHLRTKCDVKLLTRTQEFDVLKPTDKMQVTMLASMADFGTMNRARSSHRSKADNFLKDKQWSSWYGSDVPVGYVRIDEEDWIQPIEWMKPIIRDIFDEFIEQESYADVESIINERYSEELSRLSEETNEDGDINEDSGLTYSQIRSMLRRPLYKGEPTIPVTSLEHYEPYPSIVDPGLALVSEDKFKKAQEIIVELRKKHSSNENVTFSPADYNEEFSPFVVEATSPIVELQCPKCRERLNSRGQYLIDGEHASRMYECSNAECDFYRRWPNESEREMMKMLVNLDKLHSIL</sequence>
<feature type="domain" description="Recombinase" evidence="5">
    <location>
        <begin position="293"/>
        <end position="422"/>
    </location>
</feature>
<dbReference type="Pfam" id="PF07508">
    <property type="entry name" value="Recombinase"/>
    <property type="match status" value="1"/>
</dbReference>
<dbReference type="PANTHER" id="PTHR30461:SF2">
    <property type="entry name" value="SERINE RECOMBINASE PINE-RELATED"/>
    <property type="match status" value="1"/>
</dbReference>
<dbReference type="Gene3D" id="3.90.1750.20">
    <property type="entry name" value="Putative Large Serine Recombinase, Chain B, Domain 2"/>
    <property type="match status" value="1"/>
</dbReference>
<dbReference type="InterPro" id="IPR036162">
    <property type="entry name" value="Resolvase-like_N_sf"/>
</dbReference>
<keyword evidence="1" id="KW-0238">DNA-binding</keyword>
<feature type="region of interest" description="Disordered" evidence="3">
    <location>
        <begin position="77"/>
        <end position="123"/>
    </location>
</feature>
<evidence type="ECO:0000256" key="2">
    <source>
        <dbReference type="ARBA" id="ARBA00023172"/>
    </source>
</evidence>
<reference evidence="7" key="1">
    <citation type="submission" date="2016-10" db="EMBL/GenBank/DDBJ databases">
        <authorList>
            <person name="Varghese N."/>
            <person name="Submissions S."/>
        </authorList>
    </citation>
    <scope>NUCLEOTIDE SEQUENCE [LARGE SCALE GENOMIC DNA]</scope>
    <source>
        <strain evidence="7">CGMCC 1.8981</strain>
    </source>
</reference>
<keyword evidence="2" id="KW-0233">DNA recombination</keyword>
<proteinExistence type="predicted"/>
<dbReference type="Proteomes" id="UP000199112">
    <property type="component" value="Unassembled WGS sequence"/>
</dbReference>
<name>A0A1H6FN33_9EURY</name>
<dbReference type="Pfam" id="PF00239">
    <property type="entry name" value="Resolvase"/>
    <property type="match status" value="1"/>
</dbReference>
<protein>
    <submittedName>
        <fullName evidence="6">Site-specific DNA recombinase</fullName>
    </submittedName>
</protein>
<accession>A0A1H6FN33</accession>
<organism evidence="6 7">
    <name type="scientific">Natronorubrum sediminis</name>
    <dbReference type="NCBI Taxonomy" id="640943"/>
    <lineage>
        <taxon>Archaea</taxon>
        <taxon>Methanobacteriati</taxon>
        <taxon>Methanobacteriota</taxon>
        <taxon>Stenosarchaea group</taxon>
        <taxon>Halobacteria</taxon>
        <taxon>Halobacteriales</taxon>
        <taxon>Natrialbaceae</taxon>
        <taxon>Natronorubrum</taxon>
    </lineage>
</organism>